<evidence type="ECO:0000313" key="3">
    <source>
        <dbReference type="EMBL" id="WIM89850.1"/>
    </source>
</evidence>
<protein>
    <submittedName>
        <fullName evidence="3">PE-PPE domain-containing protein</fullName>
    </submittedName>
</protein>
<reference evidence="3 4" key="1">
    <citation type="journal article" date="2023" name="Microbiol. Resour. Announc.">
        <title>Complete Genome Sequence of Mycobacterium wuenschmanii, a novel Nontuberculous Mycobacterium Isolated from a captive population of Amazon Milk Frogs.</title>
        <authorList>
            <person name="Hicks J."/>
            <person name="Zeineldin M."/>
            <person name="Ward H."/>
            <person name="Wuenschmann A."/>
            <person name="Camp P."/>
            <person name="Farrell D."/>
            <person name="Lehman K."/>
            <person name="Thacker T."/>
            <person name="Cuthbert E."/>
        </authorList>
    </citation>
    <scope>NUCLEOTIDE SEQUENCE [LARGE SCALE GENOMIC DNA]</scope>
    <source>
        <strain evidence="3 4">Wuenschmanii</strain>
    </source>
</reference>
<name>A0ABY8W1T9_9MYCO</name>
<feature type="chain" id="PRO_5046369732" evidence="1">
    <location>
        <begin position="27"/>
        <end position="513"/>
    </location>
</feature>
<dbReference type="EMBL" id="CP126981">
    <property type="protein sequence ID" value="WIM89850.1"/>
    <property type="molecule type" value="Genomic_DNA"/>
</dbReference>
<evidence type="ECO:0000256" key="1">
    <source>
        <dbReference type="SAM" id="SignalP"/>
    </source>
</evidence>
<dbReference type="Proteomes" id="UP001236585">
    <property type="component" value="Chromosome"/>
</dbReference>
<dbReference type="RefSeq" id="WP_285190592.1">
    <property type="nucleotide sequence ID" value="NZ_CP126981.1"/>
</dbReference>
<sequence>MRCARSCFSVSTGVALVAVALVPAPAAAPPAPAVQTRDVRLVDSADSPLGDGTALVIGGSSIPLPPERYVDAANALYLQPHGFTGSAQALYTPEGFYPTTGVHSLTADVSEAQGAKILDGAILGEIARGDVDAENPVVVFGYSQSAAFSTMTMEQLQSQGVPTTDVHFVLVGDTAAPNGGLLERFDLLGHDFSVPSFGITFGDPTPSDLYPTDIYTLEYDGFADFPQYPLNPLADLNAFAGMIYEHLTYLTVGEDQIQNAVPLDTVGDTLTNYYMIPVDDLPLLEPLRLIPVVGNPLADLLQPDLKVLVDLGYGSVSEGWSQGPANVLTPFELFPTDIEWHDVATALINGVPQGIQAALADLANPANYEIPSLLDSPTIAALVDAAYTSGLIDTLQPTTLELTQALLGGTFPLSDVTLLSPLPDILNDISATLSADFAALLPIADTITALTTTLPEFDLSIFVDQLEAGNLLAAIGDPIAADVALIPFSLFLGLGPIGNAIEGTLLNFMTLIP</sequence>
<feature type="domain" description="PE-PPE" evidence="2">
    <location>
        <begin position="87"/>
        <end position="313"/>
    </location>
</feature>
<dbReference type="InterPro" id="IPR013228">
    <property type="entry name" value="PE-PPE_C"/>
</dbReference>
<dbReference type="Pfam" id="PF08237">
    <property type="entry name" value="PE-PPE"/>
    <property type="match status" value="1"/>
</dbReference>
<organism evidence="3 4">
    <name type="scientific">Candidatus Mycobacterium wuenschmannii</name>
    <dbReference type="NCBI Taxonomy" id="3027808"/>
    <lineage>
        <taxon>Bacteria</taxon>
        <taxon>Bacillati</taxon>
        <taxon>Actinomycetota</taxon>
        <taxon>Actinomycetes</taxon>
        <taxon>Mycobacteriales</taxon>
        <taxon>Mycobacteriaceae</taxon>
        <taxon>Mycobacterium</taxon>
    </lineage>
</organism>
<feature type="signal peptide" evidence="1">
    <location>
        <begin position="1"/>
        <end position="26"/>
    </location>
</feature>
<proteinExistence type="predicted"/>
<evidence type="ECO:0000259" key="2">
    <source>
        <dbReference type="Pfam" id="PF08237"/>
    </source>
</evidence>
<evidence type="ECO:0000313" key="4">
    <source>
        <dbReference type="Proteomes" id="UP001236585"/>
    </source>
</evidence>
<accession>A0ABY8W1T9</accession>
<keyword evidence="1" id="KW-0732">Signal</keyword>
<gene>
    <name evidence="3" type="ORF">PT015_10720</name>
</gene>
<keyword evidence="4" id="KW-1185">Reference proteome</keyword>